<comment type="similarity">
    <text evidence="1 3">Belongs to the sulfotransferase 1 family.</text>
</comment>
<evidence type="ECO:0000313" key="6">
    <source>
        <dbReference type="Proteomes" id="UP001176940"/>
    </source>
</evidence>
<protein>
    <recommendedName>
        <fullName evidence="3">Sulfotransferase</fullName>
        <ecNumber evidence="3">2.8.2.-</ecNumber>
    </recommendedName>
</protein>
<name>A0ABN9LNY1_9NEOB</name>
<keyword evidence="6" id="KW-1185">Reference proteome</keyword>
<comment type="caution">
    <text evidence="5">The sequence shown here is derived from an EMBL/GenBank/DDBJ whole genome shotgun (WGS) entry which is preliminary data.</text>
</comment>
<dbReference type="PANTHER" id="PTHR11783">
    <property type="entry name" value="SULFOTRANSFERASE SULT"/>
    <property type="match status" value="1"/>
</dbReference>
<evidence type="ECO:0000259" key="4">
    <source>
        <dbReference type="Pfam" id="PF00685"/>
    </source>
</evidence>
<dbReference type="SUPFAM" id="SSF52540">
    <property type="entry name" value="P-loop containing nucleoside triphosphate hydrolases"/>
    <property type="match status" value="1"/>
</dbReference>
<accession>A0ABN9LNY1</accession>
<dbReference type="Pfam" id="PF00685">
    <property type="entry name" value="Sulfotransfer_1"/>
    <property type="match status" value="1"/>
</dbReference>
<dbReference type="EMBL" id="CAUEEQ010025975">
    <property type="protein sequence ID" value="CAJ0946823.1"/>
    <property type="molecule type" value="Genomic_DNA"/>
</dbReference>
<evidence type="ECO:0000256" key="2">
    <source>
        <dbReference type="ARBA" id="ARBA00022679"/>
    </source>
</evidence>
<dbReference type="Gene3D" id="3.40.50.300">
    <property type="entry name" value="P-loop containing nucleotide triphosphate hydrolases"/>
    <property type="match status" value="1"/>
</dbReference>
<evidence type="ECO:0000313" key="5">
    <source>
        <dbReference type="EMBL" id="CAJ0946823.1"/>
    </source>
</evidence>
<dbReference type="Proteomes" id="UP001176940">
    <property type="component" value="Unassembled WGS sequence"/>
</dbReference>
<keyword evidence="2 3" id="KW-0808">Transferase</keyword>
<proteinExistence type="inferred from homology"/>
<evidence type="ECO:0000256" key="1">
    <source>
        <dbReference type="ARBA" id="ARBA00005771"/>
    </source>
</evidence>
<evidence type="ECO:0000256" key="3">
    <source>
        <dbReference type="RuleBase" id="RU361155"/>
    </source>
</evidence>
<organism evidence="5 6">
    <name type="scientific">Ranitomeya imitator</name>
    <name type="common">mimic poison frog</name>
    <dbReference type="NCBI Taxonomy" id="111125"/>
    <lineage>
        <taxon>Eukaryota</taxon>
        <taxon>Metazoa</taxon>
        <taxon>Chordata</taxon>
        <taxon>Craniata</taxon>
        <taxon>Vertebrata</taxon>
        <taxon>Euteleostomi</taxon>
        <taxon>Amphibia</taxon>
        <taxon>Batrachia</taxon>
        <taxon>Anura</taxon>
        <taxon>Neobatrachia</taxon>
        <taxon>Hyloidea</taxon>
        <taxon>Dendrobatidae</taxon>
        <taxon>Dendrobatinae</taxon>
        <taxon>Ranitomeya</taxon>
    </lineage>
</organism>
<sequence length="114" mass="13337">MATMDQDELCEALNAISFKHKGIYFETNLTSPEVIDNVEHMEIRDGDVFLVTYPKSGTIWTQQILSLIFNEGHRNRTEEIQTMDRVPWLEFKFNNVDYNSRHLLVSSRLTCLII</sequence>
<dbReference type="EC" id="2.8.2.-" evidence="3"/>
<feature type="domain" description="Sulfotransferase" evidence="4">
    <location>
        <begin position="45"/>
        <end position="92"/>
    </location>
</feature>
<reference evidence="5" key="1">
    <citation type="submission" date="2023-07" db="EMBL/GenBank/DDBJ databases">
        <authorList>
            <person name="Stuckert A."/>
        </authorList>
    </citation>
    <scope>NUCLEOTIDE SEQUENCE</scope>
</reference>
<gene>
    <name evidence="5" type="ORF">RIMI_LOCUS11465763</name>
</gene>
<dbReference type="InterPro" id="IPR000863">
    <property type="entry name" value="Sulfotransferase_dom"/>
</dbReference>
<dbReference type="InterPro" id="IPR027417">
    <property type="entry name" value="P-loop_NTPase"/>
</dbReference>